<feature type="non-terminal residue" evidence="2">
    <location>
        <position position="129"/>
    </location>
</feature>
<dbReference type="InterPro" id="IPR036396">
    <property type="entry name" value="Cyt_P450_sf"/>
</dbReference>
<gene>
    <name evidence="2" type="ORF">RM528_36780</name>
</gene>
<dbReference type="SUPFAM" id="SSF48264">
    <property type="entry name" value="Cytochrome P450"/>
    <property type="match status" value="1"/>
</dbReference>
<protein>
    <submittedName>
        <fullName evidence="2">Cytochrome P450</fullName>
    </submittedName>
</protein>
<dbReference type="PANTHER" id="PTHR46696">
    <property type="entry name" value="P450, PUTATIVE (EUROFUNG)-RELATED"/>
    <property type="match status" value="1"/>
</dbReference>
<sequence length="129" mass="14763">MAIDPTGIDFFRDERLVDDPYPFFEALRDKCPVTREDHYNVTMVTGWDEAVQVYNDEETFSSCLSVTGPFPGFPVPLEGRSAVEVSALIDKHRNELPFSDQLPTLDPPTHTDHRSLLMRLITPKRLKEI</sequence>
<dbReference type="Proteomes" id="UP001180503">
    <property type="component" value="Unassembled WGS sequence"/>
</dbReference>
<dbReference type="EMBL" id="JAVRFB010000658">
    <property type="protein sequence ID" value="MDT0407400.1"/>
    <property type="molecule type" value="Genomic_DNA"/>
</dbReference>
<proteinExistence type="inferred from homology"/>
<evidence type="ECO:0000313" key="3">
    <source>
        <dbReference type="Proteomes" id="UP001180503"/>
    </source>
</evidence>
<accession>A0ABU2QWI7</accession>
<name>A0ABU2QWI7_9ACTN</name>
<organism evidence="2 3">
    <name type="scientific">Streptomyces edwardsiae</name>
    <dbReference type="NCBI Taxonomy" id="3075527"/>
    <lineage>
        <taxon>Bacteria</taxon>
        <taxon>Bacillati</taxon>
        <taxon>Actinomycetota</taxon>
        <taxon>Actinomycetes</taxon>
        <taxon>Kitasatosporales</taxon>
        <taxon>Streptomycetaceae</taxon>
        <taxon>Streptomyces</taxon>
    </lineage>
</organism>
<evidence type="ECO:0000313" key="2">
    <source>
        <dbReference type="EMBL" id="MDT0407400.1"/>
    </source>
</evidence>
<evidence type="ECO:0000256" key="1">
    <source>
        <dbReference type="ARBA" id="ARBA00010617"/>
    </source>
</evidence>
<comment type="similarity">
    <text evidence="1">Belongs to the cytochrome P450 family.</text>
</comment>
<dbReference type="PANTHER" id="PTHR46696:SF6">
    <property type="entry name" value="P450, PUTATIVE (EUROFUNG)-RELATED"/>
    <property type="match status" value="1"/>
</dbReference>
<comment type="caution">
    <text evidence="2">The sequence shown here is derived from an EMBL/GenBank/DDBJ whole genome shotgun (WGS) entry which is preliminary data.</text>
</comment>
<dbReference type="Gene3D" id="1.10.630.10">
    <property type="entry name" value="Cytochrome P450"/>
    <property type="match status" value="1"/>
</dbReference>
<reference evidence="3" key="1">
    <citation type="submission" date="2023-07" db="EMBL/GenBank/DDBJ databases">
        <title>30 novel species of actinomycetes from the DSMZ collection.</title>
        <authorList>
            <person name="Nouioui I."/>
        </authorList>
    </citation>
    <scope>NUCLEOTIDE SEQUENCE [LARGE SCALE GENOMIC DNA]</scope>
    <source>
        <strain evidence="3">DSM 41635</strain>
    </source>
</reference>